<reference evidence="1" key="2">
    <citation type="submission" date="2020-01" db="EMBL/GenBank/DDBJ databases">
        <authorList>
            <person name="Campanaro S."/>
        </authorList>
    </citation>
    <scope>NUCLEOTIDE SEQUENCE</scope>
    <source>
        <strain evidence="1">AS06rmzACSIP_7</strain>
    </source>
</reference>
<dbReference type="Proteomes" id="UP000777265">
    <property type="component" value="Unassembled WGS sequence"/>
</dbReference>
<evidence type="ECO:0000313" key="2">
    <source>
        <dbReference type="Proteomes" id="UP000777265"/>
    </source>
</evidence>
<name>A0A351U5P2_9BACT</name>
<organism evidence="1 2">
    <name type="scientific">Syntrophorhabdus aromaticivorans</name>
    <dbReference type="NCBI Taxonomy" id="328301"/>
    <lineage>
        <taxon>Bacteria</taxon>
        <taxon>Pseudomonadati</taxon>
        <taxon>Thermodesulfobacteriota</taxon>
        <taxon>Syntrophorhabdia</taxon>
        <taxon>Syntrophorhabdales</taxon>
        <taxon>Syntrophorhabdaceae</taxon>
        <taxon>Syntrophorhabdus</taxon>
    </lineage>
</organism>
<dbReference type="EMBL" id="JAAYEE010000232">
    <property type="protein sequence ID" value="NLW36292.1"/>
    <property type="molecule type" value="Genomic_DNA"/>
</dbReference>
<protein>
    <submittedName>
        <fullName evidence="1">Uncharacterized protein</fullName>
    </submittedName>
</protein>
<accession>A0A351U5P2</accession>
<reference evidence="1" key="1">
    <citation type="journal article" date="2020" name="Biotechnol. Biofuels">
        <title>New insights from the biogas microbiome by comprehensive genome-resolved metagenomics of nearly 1600 species originating from multiple anaerobic digesters.</title>
        <authorList>
            <person name="Campanaro S."/>
            <person name="Treu L."/>
            <person name="Rodriguez-R L.M."/>
            <person name="Kovalovszki A."/>
            <person name="Ziels R.M."/>
            <person name="Maus I."/>
            <person name="Zhu X."/>
            <person name="Kougias P.G."/>
            <person name="Basile A."/>
            <person name="Luo G."/>
            <person name="Schluter A."/>
            <person name="Konstantinidis K.T."/>
            <person name="Angelidaki I."/>
        </authorList>
    </citation>
    <scope>NUCLEOTIDE SEQUENCE</scope>
    <source>
        <strain evidence="1">AS06rmzACSIP_7</strain>
    </source>
</reference>
<evidence type="ECO:0000313" key="1">
    <source>
        <dbReference type="EMBL" id="NLW36292.1"/>
    </source>
</evidence>
<proteinExistence type="predicted"/>
<comment type="caution">
    <text evidence="1">The sequence shown here is derived from an EMBL/GenBank/DDBJ whole genome shotgun (WGS) entry which is preliminary data.</text>
</comment>
<dbReference type="STRING" id="909663.GCA_000512235_01297"/>
<sequence length="101" mass="11791">MYLRQHNKKVDGELFNTSFDFLFYDIASTYFKDTVNGNSQAKRGYSRDSRTASLFTVTVTEKGGRLSIEIRKNEERYGWVLETGGNYIFRTNRKETDPKTL</sequence>
<dbReference type="AlphaFoldDB" id="A0A351U5P2"/>
<gene>
    <name evidence="1" type="ORF">GXY80_12585</name>
</gene>